<reference evidence="1" key="1">
    <citation type="submission" date="2022-02" db="EMBL/GenBank/DDBJ databases">
        <title>Plant Genome Project.</title>
        <authorList>
            <person name="Zhang R.-G."/>
        </authorList>
    </citation>
    <scope>NUCLEOTIDE SEQUENCE</scope>
    <source>
        <strain evidence="1">AT1</strain>
    </source>
</reference>
<dbReference type="Proteomes" id="UP001062846">
    <property type="component" value="Chromosome 12"/>
</dbReference>
<organism evidence="1 2">
    <name type="scientific">Rhododendron molle</name>
    <name type="common">Chinese azalea</name>
    <name type="synonym">Azalea mollis</name>
    <dbReference type="NCBI Taxonomy" id="49168"/>
    <lineage>
        <taxon>Eukaryota</taxon>
        <taxon>Viridiplantae</taxon>
        <taxon>Streptophyta</taxon>
        <taxon>Embryophyta</taxon>
        <taxon>Tracheophyta</taxon>
        <taxon>Spermatophyta</taxon>
        <taxon>Magnoliopsida</taxon>
        <taxon>eudicotyledons</taxon>
        <taxon>Gunneridae</taxon>
        <taxon>Pentapetalae</taxon>
        <taxon>asterids</taxon>
        <taxon>Ericales</taxon>
        <taxon>Ericaceae</taxon>
        <taxon>Ericoideae</taxon>
        <taxon>Rhodoreae</taxon>
        <taxon>Rhododendron</taxon>
    </lineage>
</organism>
<gene>
    <name evidence="1" type="ORF">RHMOL_Rhmol12G0086300</name>
</gene>
<protein>
    <submittedName>
        <fullName evidence="1">Uncharacterized protein</fullName>
    </submittedName>
</protein>
<dbReference type="EMBL" id="CM046399">
    <property type="protein sequence ID" value="KAI8527581.1"/>
    <property type="molecule type" value="Genomic_DNA"/>
</dbReference>
<name>A0ACC0LGC5_RHOML</name>
<keyword evidence="2" id="KW-1185">Reference proteome</keyword>
<evidence type="ECO:0000313" key="2">
    <source>
        <dbReference type="Proteomes" id="UP001062846"/>
    </source>
</evidence>
<accession>A0ACC0LGC5</accession>
<proteinExistence type="predicted"/>
<evidence type="ECO:0000313" key="1">
    <source>
        <dbReference type="EMBL" id="KAI8527581.1"/>
    </source>
</evidence>
<comment type="caution">
    <text evidence="1">The sequence shown here is derived from an EMBL/GenBank/DDBJ whole genome shotgun (WGS) entry which is preliminary data.</text>
</comment>
<sequence length="97" mass="10960">MIEQYENKDSLVVVQPINEGNPNEHPQQAHVATAQILIARTGAVLSHIYTQANQKCRPLSKHGSEANMEDLMVTKEPPQSIWHFVLEDVLGIGWFRD</sequence>